<dbReference type="STRING" id="657314.CK5_13100"/>
<dbReference type="Proteomes" id="UP000095447">
    <property type="component" value="Unassembled WGS sequence"/>
</dbReference>
<keyword evidence="2 4" id="KW-0732">Signal</keyword>
<gene>
    <name evidence="6" type="ORF">ERS852395_02034</name>
</gene>
<dbReference type="GO" id="GO:0016810">
    <property type="term" value="F:hydrolase activity, acting on carbon-nitrogen (but not peptide) bonds"/>
    <property type="evidence" value="ECO:0007669"/>
    <property type="project" value="InterPro"/>
</dbReference>
<evidence type="ECO:0000256" key="2">
    <source>
        <dbReference type="ARBA" id="ARBA00022729"/>
    </source>
</evidence>
<feature type="signal peptide" evidence="4">
    <location>
        <begin position="1"/>
        <end position="21"/>
    </location>
</feature>
<proteinExistence type="predicted"/>
<dbReference type="GO" id="GO:0005576">
    <property type="term" value="C:extracellular region"/>
    <property type="evidence" value="ECO:0007669"/>
    <property type="project" value="UniProtKB-SubCell"/>
</dbReference>
<dbReference type="Gene3D" id="3.20.20.370">
    <property type="entry name" value="Glycoside hydrolase/deacetylase"/>
    <property type="match status" value="1"/>
</dbReference>
<dbReference type="InterPro" id="IPR011330">
    <property type="entry name" value="Glyco_hydro/deAcase_b/a-brl"/>
</dbReference>
<organism evidence="6 7">
    <name type="scientific">Blautia obeum</name>
    <dbReference type="NCBI Taxonomy" id="40520"/>
    <lineage>
        <taxon>Bacteria</taxon>
        <taxon>Bacillati</taxon>
        <taxon>Bacillota</taxon>
        <taxon>Clostridia</taxon>
        <taxon>Lachnospirales</taxon>
        <taxon>Lachnospiraceae</taxon>
        <taxon>Blautia</taxon>
    </lineage>
</organism>
<dbReference type="Pfam" id="PF01522">
    <property type="entry name" value="Polysacc_deac_1"/>
    <property type="match status" value="1"/>
</dbReference>
<dbReference type="PANTHER" id="PTHR34216:SF3">
    <property type="entry name" value="POLY-BETA-1,6-N-ACETYL-D-GLUCOSAMINE N-DEACETYLASE"/>
    <property type="match status" value="1"/>
</dbReference>
<comment type="subcellular location">
    <subcellularLocation>
        <location evidence="1">Secreted</location>
    </subcellularLocation>
</comment>
<evidence type="ECO:0000313" key="7">
    <source>
        <dbReference type="Proteomes" id="UP000095447"/>
    </source>
</evidence>
<sequence>MRKRIACVTAAILSISLGVSGCGLIPFEQDIPFLSSRAENVETEKKTEQQTIDEQDADTEKSTEDTQQDDGLNEGEQTDNEDTEEADEKQENPMEQAALMAVQYDYDGAIELLKSQPDYESNTDMQSAVSDYENTKATCTEYPLEQITHVFFHTLIKDTARAFDGDSDSNGYNQYMTTIDEFNKIIQSMYDKGYVMVSPHDMAVINEDGTMSRGSIMLPPGKIPFVLSQDDVSYYHYMDGDGFASKLVVDSNGEVKNEYIEDDGSVSTGDYDMVPLIDTFVKEHPDFSYHGRKGILAMTGYDGVLGYRTDIAYKTGKKLQDDQKKFLEEHPDFNYKQEVKNAKKVAKAMKAEGWEFASHTWGHKDVAATSLDDLKRDDKKWKKYVAPILGETDMIIFAFGADIGSWEGYSADNEKYEFYKSQGYRYFCNVDSSQYFVQITDDYFRQGRRNLDGYRMYYNPEMLSDLFDVSEVWDSSRPTPVPGM</sequence>
<dbReference type="InterPro" id="IPR051398">
    <property type="entry name" value="Polysacch_Deacetylase"/>
</dbReference>
<dbReference type="RefSeq" id="WP_008707719.1">
    <property type="nucleotide sequence ID" value="NZ_CYZA01000010.1"/>
</dbReference>
<name>A0A174C8E6_9FIRM</name>
<feature type="domain" description="NodB homology" evidence="5">
    <location>
        <begin position="333"/>
        <end position="397"/>
    </location>
</feature>
<reference evidence="6 7" key="1">
    <citation type="submission" date="2015-09" db="EMBL/GenBank/DDBJ databases">
        <authorList>
            <consortium name="Pathogen Informatics"/>
        </authorList>
    </citation>
    <scope>NUCLEOTIDE SEQUENCE [LARGE SCALE GENOMIC DNA]</scope>
    <source>
        <strain evidence="6 7">2789STDY5608838</strain>
    </source>
</reference>
<evidence type="ECO:0000256" key="4">
    <source>
        <dbReference type="SAM" id="SignalP"/>
    </source>
</evidence>
<evidence type="ECO:0000313" key="6">
    <source>
        <dbReference type="EMBL" id="CUO08165.1"/>
    </source>
</evidence>
<dbReference type="InterPro" id="IPR002509">
    <property type="entry name" value="NODB_dom"/>
</dbReference>
<dbReference type="PROSITE" id="PS51257">
    <property type="entry name" value="PROKAR_LIPOPROTEIN"/>
    <property type="match status" value="1"/>
</dbReference>
<dbReference type="EMBL" id="CYZA01000010">
    <property type="protein sequence ID" value="CUO08165.1"/>
    <property type="molecule type" value="Genomic_DNA"/>
</dbReference>
<feature type="chain" id="PRO_5008019004" description="NodB homology domain-containing protein" evidence="4">
    <location>
        <begin position="22"/>
        <end position="484"/>
    </location>
</feature>
<feature type="compositionally biased region" description="Acidic residues" evidence="3">
    <location>
        <begin position="66"/>
        <end position="88"/>
    </location>
</feature>
<feature type="region of interest" description="Disordered" evidence="3">
    <location>
        <begin position="40"/>
        <end position="91"/>
    </location>
</feature>
<dbReference type="GO" id="GO:0005975">
    <property type="term" value="P:carbohydrate metabolic process"/>
    <property type="evidence" value="ECO:0007669"/>
    <property type="project" value="InterPro"/>
</dbReference>
<evidence type="ECO:0000259" key="5">
    <source>
        <dbReference type="Pfam" id="PF01522"/>
    </source>
</evidence>
<dbReference type="SUPFAM" id="SSF88713">
    <property type="entry name" value="Glycoside hydrolase/deacetylase"/>
    <property type="match status" value="1"/>
</dbReference>
<accession>A0A174C8E6</accession>
<dbReference type="AlphaFoldDB" id="A0A174C8E6"/>
<protein>
    <recommendedName>
        <fullName evidence="5">NodB homology domain-containing protein</fullName>
    </recommendedName>
</protein>
<evidence type="ECO:0000256" key="1">
    <source>
        <dbReference type="ARBA" id="ARBA00004613"/>
    </source>
</evidence>
<dbReference type="PANTHER" id="PTHR34216">
    <property type="match status" value="1"/>
</dbReference>
<evidence type="ECO:0000256" key="3">
    <source>
        <dbReference type="SAM" id="MobiDB-lite"/>
    </source>
</evidence>